<gene>
    <name evidence="6" type="ORF">CYMTET_25745</name>
</gene>
<keyword evidence="4" id="KW-0732">Signal</keyword>
<organism evidence="6 7">
    <name type="scientific">Cymbomonas tetramitiformis</name>
    <dbReference type="NCBI Taxonomy" id="36881"/>
    <lineage>
        <taxon>Eukaryota</taxon>
        <taxon>Viridiplantae</taxon>
        <taxon>Chlorophyta</taxon>
        <taxon>Pyramimonadophyceae</taxon>
        <taxon>Pyramimonadales</taxon>
        <taxon>Pyramimonadaceae</taxon>
        <taxon>Cymbomonas</taxon>
    </lineage>
</organism>
<dbReference type="InterPro" id="IPR012337">
    <property type="entry name" value="RNaseH-like_sf"/>
</dbReference>
<dbReference type="InterPro" id="IPR039537">
    <property type="entry name" value="Retrotran_Ty1/copia-like"/>
</dbReference>
<evidence type="ECO:0000256" key="2">
    <source>
        <dbReference type="ARBA" id="ARBA00022801"/>
    </source>
</evidence>
<dbReference type="Pfam" id="PF25597">
    <property type="entry name" value="SH3_retrovirus"/>
    <property type="match status" value="1"/>
</dbReference>
<evidence type="ECO:0000313" key="7">
    <source>
        <dbReference type="Proteomes" id="UP001190700"/>
    </source>
</evidence>
<feature type="signal peptide" evidence="4">
    <location>
        <begin position="1"/>
        <end position="23"/>
    </location>
</feature>
<sequence>MGMSTRMSLYLSAWRCGVAWVSGGSVPEEVTAALQGAAFYGRWIRELSFAGLLERLSNRPWGVDESVCATLLQQMDGACADPFAAECCSTLTSFNDQLCWCSQTAVGGGAELQQAKALQAFCPWTSIYEDSPQCASASADTPTQPVSTDPPTKPVSTDPPTQPVSADPPTQPVSTDPPTQPVSTDPPAPATASEVDESVCATLLQQMDGACADPFAAECCSTLTSFNDQLCWCSQTAVGGGAELQQAKALQAFCPWTSIYEDSPQCTSASADTPTQPVSADPPPPSPVSGGATGDRCVDQLLAEIFSSCSYNTLVQCCQAVIQFTEEGCWCSAEAVDAGELSLQATKLILTNKCEALGLRLSLEARSSISCLDDAPSNAPNSESCVAVLALLCPSAIEPFRRRQSEEKKVNDGKKLICPTCSGVHSAEKCWIVNPAGMEEFIKLNPSKERAFSAAASYRGFYGGAVELGQSRGSTFSLSGGYYSGRPRPVVYTGELLEDTWVYGVFNRDKEDDAQVQNEYYEDSLQASGGDLCAVTVVDSDRELYFDSMATKSIFNDLSMFDGAQVNASAAVSFKVMAGEVTTSCGGGRGSITLWNRVTKKADVLKVEAQYVPESPFNLVSAVSLEDKFGLYAQFGDRVLRDKENLCEYDVCRKGNVYVLPEVIVETALPGVECDKQENCPVRDKFNWKLTEFNKWNEEKGPFHLDICADEHNRQVNEYYSLVNSVFLHCLTGRSVWGNPPYDDIFIERLLTKVLMDFPKDPVNTKFLLVLPYKPNAAWWRLTTKFEELHVYSKGSVIFSARTDQCYNVSELVESEPGRVFIQGTPWLVVVLYLDQFVVLRVDAKVIAHIKLGHTCDKHVEVMDLQGLDLGVNSEELRSSSVLSCSVNCMACQVAAPKRPSQTTNRGRVPKSVRKVVEKRQVSVKMGQLTFTDHGGPFVTSTKGYRGYTIHVDDYSDVCHFYVWKQKLEYVDALEDYRKIVKATGRAFLEEETRVEQVVYDLDVLVLHSDNDSTIMSGKAKQYCEDNAIVQRTTSPYLHENNAKAETMNKFLQTKARAMLATAGLPATMWPLAMRHAVYLINRLCKARLGMKSSLQVLNQKYDLSVLRVFGCRAYASIDASLRSKLADRATPLIYVGHEERSTAYLLYSQDKEKVVRSGMVRFDERVDKYGQLVRSWDPSMLTPLKSLYDCESLDGNFVSAFAGTATVILDLRAYVVLKGDEFTGVVKLNSAGGGSFWTPVSVFLEARVEHLALLFEYCAQLTVNSFYPLFEKVTVQRSGGGEWEATVVCATAREDHVLPYQVILERHAGVRGSAIDVGEARVRFETRHVALAAQEEKLTGLPVGVTEPKGWVQLVNGPDSVQWQESDHREECALIDVKKAILPVETVPAGEKVMRMVVVYKAKLDSAGELTERKTRWVVCGNGQQHGVHYEDVYAPCTQLSTLRILIQLSLVLGLLAFALDVITCFLNGELDVDVPLYVSWPNARTVRGVRYGILQKSVYGLKQAPRIWYRTSKEFLLAYDHRIRVSNTDPCLFYIWQPSTLVVFVYVHVDDCTVFTSSMEWKVEFFRAFSEKWPSKDKGPLVELLGMSMAFSDYGLVRECQISQVGLIQRMLERYSMQDCNPCMTPMEPRLSLMPVDSEEKLEKLPYVNLMALSSVHSGGAECIVAAGWGSDDGVALYHAEVCYTSEVTQVARSARALSRYIEPSQDYPGFCLEGKSLRSRRVRVPNLDRVAEVGAWHGRAAPLADGVGRTFLSRDFDRKVRFLLGRVASGSFSQAELQGHADRNLRRMYDALFNSDAQTWGVDDAHRTSLMASILFSLPSVSNAGVRATFRSLIVQLFLHPAIEKLGFNRIVADDSLWLEKDCGHVVTTDLSLVRNPAIESLMARGTMFRAKPHEGLEAEGSMPEAAFLDLERALQAWRFSVSKALGVSDASALVAWVAAVRAEARTVIDSSAGGESFVGGCENPHLVLTASDWRRLREVQRDFVITTVDKAAGNFCFVCKKHYMQKCLDELRHGVAYEATERSADDINAEGTALCRAHSITPQRGPRIPHFHIRVKLHKSPLGYRFVAGANRATLTPVSKWLSVAFRALTADTEGLWKEVVSQIPGVPRGRGSWIIQDSAEVRKLAAACNRPRGQRDASMHVCAFDFTSMYTTLCLQDLKERLSALFRSIFQRKLQSSRVRYLLVRKDKSFEWVTNERRTDGEREMLFSEGRLVELFCGLVDGTFVEFGGVIYRQIVGIPMGTSCAGFIANLYCFTYELAFMRRLVEAGNFHDAHRFLFVCRYIDDLLAFNIPDMEDYLYLNESGTAGIYPKHILSLSLAHAGLWHLAVNGDGHLGALDDGMWLSLWYPSDGYCLFEGVGDSSAAGSIYVQCLGAFSPAGGLVVDSHFMGDSSAAGSIYVQCLGAFSPAGGLVVDNHFMGCWHLVVNGDGHLGALDDGMWLSLWYPSDGYCLFECVGDSSTARFLGVSWIRLTLAPSPCTVLMVITHAGELVFFDLDMKYWRIAVNGDGRRVEVGFGRRLSLSCHSGGHCLLESSVDSSVVLRGEAEGGDVHLLCFPLNFVGST</sequence>
<dbReference type="Gene3D" id="3.30.420.10">
    <property type="entry name" value="Ribonuclease H-like superfamily/Ribonuclease H"/>
    <property type="match status" value="1"/>
</dbReference>
<keyword evidence="7" id="KW-1185">Reference proteome</keyword>
<dbReference type="PANTHER" id="PTHR42648:SF28">
    <property type="entry name" value="TRANSPOSON-ENCODED PROTEIN WITH RIBONUCLEASE H-LIKE AND RETROVIRUS ZINC FINGER-LIKE DOMAINS"/>
    <property type="match status" value="1"/>
</dbReference>
<dbReference type="InterPro" id="IPR008593">
    <property type="entry name" value="Dam_MeTrfase"/>
</dbReference>
<feature type="region of interest" description="Disordered" evidence="3">
    <location>
        <begin position="265"/>
        <end position="291"/>
    </location>
</feature>
<feature type="domain" description="Integrase catalytic" evidence="5">
    <location>
        <begin position="906"/>
        <end position="1102"/>
    </location>
</feature>
<dbReference type="PANTHER" id="PTHR42648">
    <property type="entry name" value="TRANSPOSASE, PUTATIVE-RELATED"/>
    <property type="match status" value="1"/>
</dbReference>
<dbReference type="GO" id="GO:0009007">
    <property type="term" value="F:site-specific DNA-methyltransferase (adenine-specific) activity"/>
    <property type="evidence" value="ECO:0007669"/>
    <property type="project" value="InterPro"/>
</dbReference>
<keyword evidence="2" id="KW-0378">Hydrolase</keyword>
<dbReference type="InterPro" id="IPR013103">
    <property type="entry name" value="RVT_2"/>
</dbReference>
<comment type="caution">
    <text evidence="6">The sequence shown here is derived from an EMBL/GenBank/DDBJ whole genome shotgun (WGS) entry which is preliminary data.</text>
</comment>
<keyword evidence="1" id="KW-0479">Metal-binding</keyword>
<dbReference type="GO" id="GO:0016787">
    <property type="term" value="F:hydrolase activity"/>
    <property type="evidence" value="ECO:0007669"/>
    <property type="project" value="UniProtKB-KW"/>
</dbReference>
<evidence type="ECO:0000313" key="6">
    <source>
        <dbReference type="EMBL" id="KAK3265579.1"/>
    </source>
</evidence>
<dbReference type="InterPro" id="IPR036397">
    <property type="entry name" value="RNaseH_sf"/>
</dbReference>
<evidence type="ECO:0000259" key="5">
    <source>
        <dbReference type="PROSITE" id="PS50994"/>
    </source>
</evidence>
<dbReference type="Pfam" id="PF05869">
    <property type="entry name" value="Dam"/>
    <property type="match status" value="1"/>
</dbReference>
<evidence type="ECO:0000256" key="1">
    <source>
        <dbReference type="ARBA" id="ARBA00022723"/>
    </source>
</evidence>
<dbReference type="PROSITE" id="PS50994">
    <property type="entry name" value="INTEGRASE"/>
    <property type="match status" value="1"/>
</dbReference>
<dbReference type="GO" id="GO:0009307">
    <property type="term" value="P:DNA restriction-modification system"/>
    <property type="evidence" value="ECO:0007669"/>
    <property type="project" value="InterPro"/>
</dbReference>
<dbReference type="Proteomes" id="UP001190700">
    <property type="component" value="Unassembled WGS sequence"/>
</dbReference>
<feature type="compositionally biased region" description="Pro residues" evidence="3">
    <location>
        <begin position="178"/>
        <end position="189"/>
    </location>
</feature>
<dbReference type="InterPro" id="IPR001584">
    <property type="entry name" value="Integrase_cat-core"/>
</dbReference>
<dbReference type="GO" id="GO:0003677">
    <property type="term" value="F:DNA binding"/>
    <property type="evidence" value="ECO:0007669"/>
    <property type="project" value="InterPro"/>
</dbReference>
<name>A0AAE0KYV5_9CHLO</name>
<feature type="chain" id="PRO_5042296066" description="Integrase catalytic domain-containing protein" evidence="4">
    <location>
        <begin position="24"/>
        <end position="2568"/>
    </location>
</feature>
<proteinExistence type="predicted"/>
<feature type="region of interest" description="Disordered" evidence="3">
    <location>
        <begin position="133"/>
        <end position="194"/>
    </location>
</feature>
<dbReference type="SUPFAM" id="SSF53098">
    <property type="entry name" value="Ribonuclease H-like"/>
    <property type="match status" value="1"/>
</dbReference>
<evidence type="ECO:0000256" key="3">
    <source>
        <dbReference type="SAM" id="MobiDB-lite"/>
    </source>
</evidence>
<dbReference type="GO" id="GO:0046872">
    <property type="term" value="F:metal ion binding"/>
    <property type="evidence" value="ECO:0007669"/>
    <property type="project" value="UniProtKB-KW"/>
</dbReference>
<dbReference type="EMBL" id="LGRX02013820">
    <property type="protein sequence ID" value="KAK3265579.1"/>
    <property type="molecule type" value="Genomic_DNA"/>
</dbReference>
<accession>A0AAE0KYV5</accession>
<evidence type="ECO:0000256" key="4">
    <source>
        <dbReference type="SAM" id="SignalP"/>
    </source>
</evidence>
<reference evidence="6 7" key="1">
    <citation type="journal article" date="2015" name="Genome Biol. Evol.">
        <title>Comparative Genomics of a Bacterivorous Green Alga Reveals Evolutionary Causalities and Consequences of Phago-Mixotrophic Mode of Nutrition.</title>
        <authorList>
            <person name="Burns J.A."/>
            <person name="Paasch A."/>
            <person name="Narechania A."/>
            <person name="Kim E."/>
        </authorList>
    </citation>
    <scope>NUCLEOTIDE SEQUENCE [LARGE SCALE GENOMIC DNA]</scope>
    <source>
        <strain evidence="6 7">PLY_AMNH</strain>
    </source>
</reference>
<dbReference type="InterPro" id="IPR057670">
    <property type="entry name" value="SH3_retrovirus"/>
</dbReference>
<feature type="compositionally biased region" description="Polar residues" evidence="3">
    <location>
        <begin position="133"/>
        <end position="159"/>
    </location>
</feature>
<dbReference type="Pfam" id="PF07727">
    <property type="entry name" value="RVT_2"/>
    <property type="match status" value="1"/>
</dbReference>
<dbReference type="GO" id="GO:0015074">
    <property type="term" value="P:DNA integration"/>
    <property type="evidence" value="ECO:0007669"/>
    <property type="project" value="InterPro"/>
</dbReference>
<protein>
    <recommendedName>
        <fullName evidence="5">Integrase catalytic domain-containing protein</fullName>
    </recommendedName>
</protein>